<dbReference type="AlphaFoldDB" id="A0A374P1E2"/>
<feature type="transmembrane region" description="Helical" evidence="7">
    <location>
        <begin position="185"/>
        <end position="211"/>
    </location>
</feature>
<dbReference type="Proteomes" id="UP000263014">
    <property type="component" value="Unassembled WGS sequence"/>
</dbReference>
<dbReference type="Pfam" id="PF00528">
    <property type="entry name" value="BPD_transp_1"/>
    <property type="match status" value="1"/>
</dbReference>
<dbReference type="InterPro" id="IPR000515">
    <property type="entry name" value="MetI-like"/>
</dbReference>
<comment type="subcellular location">
    <subcellularLocation>
        <location evidence="1 7">Cell membrane</location>
        <topology evidence="1 7">Multi-pass membrane protein</topology>
    </subcellularLocation>
</comment>
<dbReference type="EMBL" id="QSON01000015">
    <property type="protein sequence ID" value="RGI98803.1"/>
    <property type="molecule type" value="Genomic_DNA"/>
</dbReference>
<evidence type="ECO:0000259" key="8">
    <source>
        <dbReference type="PROSITE" id="PS50928"/>
    </source>
</evidence>
<accession>A0A374P1E2</accession>
<evidence type="ECO:0000256" key="7">
    <source>
        <dbReference type="RuleBase" id="RU363032"/>
    </source>
</evidence>
<dbReference type="GO" id="GO:0055085">
    <property type="term" value="P:transmembrane transport"/>
    <property type="evidence" value="ECO:0007669"/>
    <property type="project" value="InterPro"/>
</dbReference>
<feature type="transmembrane region" description="Helical" evidence="7">
    <location>
        <begin position="262"/>
        <end position="281"/>
    </location>
</feature>
<protein>
    <submittedName>
        <fullName evidence="9">Carbohydrate ABC transporter permease</fullName>
    </submittedName>
</protein>
<evidence type="ECO:0000313" key="10">
    <source>
        <dbReference type="Proteomes" id="UP000263014"/>
    </source>
</evidence>
<reference evidence="9 10" key="1">
    <citation type="submission" date="2018-08" db="EMBL/GenBank/DDBJ databases">
        <title>A genome reference for cultivated species of the human gut microbiota.</title>
        <authorList>
            <person name="Zou Y."/>
            <person name="Xue W."/>
            <person name="Luo G."/>
        </authorList>
    </citation>
    <scope>NUCLEOTIDE SEQUENCE [LARGE SCALE GENOMIC DNA]</scope>
    <source>
        <strain evidence="9 10">TM09-12</strain>
    </source>
</reference>
<evidence type="ECO:0000256" key="1">
    <source>
        <dbReference type="ARBA" id="ARBA00004651"/>
    </source>
</evidence>
<name>A0A374P1E2_9FIRM</name>
<feature type="transmembrane region" description="Helical" evidence="7">
    <location>
        <begin position="12"/>
        <end position="30"/>
    </location>
</feature>
<dbReference type="GO" id="GO:0005886">
    <property type="term" value="C:plasma membrane"/>
    <property type="evidence" value="ECO:0007669"/>
    <property type="project" value="UniProtKB-SubCell"/>
</dbReference>
<keyword evidence="3" id="KW-1003">Cell membrane</keyword>
<keyword evidence="4 7" id="KW-0812">Transmembrane</keyword>
<dbReference type="CDD" id="cd06261">
    <property type="entry name" value="TM_PBP2"/>
    <property type="match status" value="1"/>
</dbReference>
<feature type="transmembrane region" description="Helical" evidence="7">
    <location>
        <begin position="143"/>
        <end position="164"/>
    </location>
</feature>
<dbReference type="RefSeq" id="WP_117632440.1">
    <property type="nucleotide sequence ID" value="NZ_QSON01000015.1"/>
</dbReference>
<evidence type="ECO:0000313" key="9">
    <source>
        <dbReference type="EMBL" id="RGI98803.1"/>
    </source>
</evidence>
<dbReference type="InterPro" id="IPR035906">
    <property type="entry name" value="MetI-like_sf"/>
</dbReference>
<evidence type="ECO:0000256" key="4">
    <source>
        <dbReference type="ARBA" id="ARBA00022692"/>
    </source>
</evidence>
<evidence type="ECO:0000256" key="5">
    <source>
        <dbReference type="ARBA" id="ARBA00022989"/>
    </source>
</evidence>
<keyword evidence="5 7" id="KW-1133">Transmembrane helix</keyword>
<sequence length="296" mass="33450">MKKRHKKKESLVCYLIVGIMAFLCFLPLWITFASSISNETAIVKNGFSLLPQEPTLETYRYILKDKGTMIIRAFGVSFAVIFLGTLYSLFIMTTFAYTVAQKKEVFRFSSALSFFAWFTTVFSGGILPWYILMTRYYGLQNNLFALFVPYGMNVFYMFVLKNSFKAIPEELIEAARIDGATSMKIFTSIAIPLAKVGLVTVILFMSLQYWNDFHLSLYLITKSDLYTVQKLLYNMMANISALLSGTKSVVEASNITIPSNTARMVMTMLTVLPVVAFFPFAQKYFVKGITVGAVKG</sequence>
<evidence type="ECO:0000256" key="3">
    <source>
        <dbReference type="ARBA" id="ARBA00022475"/>
    </source>
</evidence>
<proteinExistence type="inferred from homology"/>
<dbReference type="PROSITE" id="PS50928">
    <property type="entry name" value="ABC_TM1"/>
    <property type="match status" value="1"/>
</dbReference>
<feature type="transmembrane region" description="Helical" evidence="7">
    <location>
        <begin position="111"/>
        <end position="131"/>
    </location>
</feature>
<dbReference type="Gene3D" id="1.10.3720.10">
    <property type="entry name" value="MetI-like"/>
    <property type="match status" value="1"/>
</dbReference>
<keyword evidence="2 7" id="KW-0813">Transport</keyword>
<comment type="similarity">
    <text evidence="7">Belongs to the binding-protein-dependent transport system permease family.</text>
</comment>
<dbReference type="SUPFAM" id="SSF161098">
    <property type="entry name" value="MetI-like"/>
    <property type="match status" value="1"/>
</dbReference>
<keyword evidence="6 7" id="KW-0472">Membrane</keyword>
<organism evidence="9 10">
    <name type="scientific">Hungatella hathewayi</name>
    <dbReference type="NCBI Taxonomy" id="154046"/>
    <lineage>
        <taxon>Bacteria</taxon>
        <taxon>Bacillati</taxon>
        <taxon>Bacillota</taxon>
        <taxon>Clostridia</taxon>
        <taxon>Lachnospirales</taxon>
        <taxon>Lachnospiraceae</taxon>
        <taxon>Hungatella</taxon>
    </lineage>
</organism>
<evidence type="ECO:0000256" key="6">
    <source>
        <dbReference type="ARBA" id="ARBA00023136"/>
    </source>
</evidence>
<feature type="domain" description="ABC transmembrane type-1" evidence="8">
    <location>
        <begin position="74"/>
        <end position="278"/>
    </location>
</feature>
<dbReference type="PANTHER" id="PTHR43744:SF9">
    <property type="entry name" value="POLYGALACTURONAN_RHAMNOGALACTURONAN TRANSPORT SYSTEM PERMEASE PROTEIN YTCP"/>
    <property type="match status" value="1"/>
</dbReference>
<evidence type="ECO:0000256" key="2">
    <source>
        <dbReference type="ARBA" id="ARBA00022448"/>
    </source>
</evidence>
<comment type="caution">
    <text evidence="9">The sequence shown here is derived from an EMBL/GenBank/DDBJ whole genome shotgun (WGS) entry which is preliminary data.</text>
</comment>
<gene>
    <name evidence="9" type="ORF">DXD79_25020</name>
</gene>
<dbReference type="PANTHER" id="PTHR43744">
    <property type="entry name" value="ABC TRANSPORTER PERMEASE PROTEIN MG189-RELATED-RELATED"/>
    <property type="match status" value="1"/>
</dbReference>
<feature type="transmembrane region" description="Helical" evidence="7">
    <location>
        <begin position="69"/>
        <end position="99"/>
    </location>
</feature>